<name>A0A0F9K212_9ZZZZ</name>
<protein>
    <submittedName>
        <fullName evidence="1">Uncharacterized protein</fullName>
    </submittedName>
</protein>
<gene>
    <name evidence="1" type="ORF">LCGC14_1458150</name>
</gene>
<proteinExistence type="predicted"/>
<dbReference type="Pfam" id="PF18907">
    <property type="entry name" value="DUF5662"/>
    <property type="match status" value="1"/>
</dbReference>
<dbReference type="InterPro" id="IPR043721">
    <property type="entry name" value="DUF5662"/>
</dbReference>
<organism evidence="1">
    <name type="scientific">marine sediment metagenome</name>
    <dbReference type="NCBI Taxonomy" id="412755"/>
    <lineage>
        <taxon>unclassified sequences</taxon>
        <taxon>metagenomes</taxon>
        <taxon>ecological metagenomes</taxon>
    </lineage>
</organism>
<dbReference type="AlphaFoldDB" id="A0A0F9K212"/>
<sequence>MRRYFKYFLFVLKHKWYVFVECFKEGIIWRGIIHDMSKFLPSEFFPYAKNFYNKDGTKKEKKRDKSGYYKPTDTGNKDFDFAFVLHQKRNRHHWQWWIIPDDNQKVKILDIPIKYVKEMVCDWRGASKTHGTSTGTVKNWYQKNENKITLHKNVKIMIKCHLLKISLDSNYLAEDMEYFKNQITKATRIPKGYLK</sequence>
<comment type="caution">
    <text evidence="1">The sequence shown here is derived from an EMBL/GenBank/DDBJ whole genome shotgun (WGS) entry which is preliminary data.</text>
</comment>
<accession>A0A0F9K212</accession>
<reference evidence="1" key="1">
    <citation type="journal article" date="2015" name="Nature">
        <title>Complex archaea that bridge the gap between prokaryotes and eukaryotes.</title>
        <authorList>
            <person name="Spang A."/>
            <person name="Saw J.H."/>
            <person name="Jorgensen S.L."/>
            <person name="Zaremba-Niedzwiedzka K."/>
            <person name="Martijn J."/>
            <person name="Lind A.E."/>
            <person name="van Eijk R."/>
            <person name="Schleper C."/>
            <person name="Guy L."/>
            <person name="Ettema T.J."/>
        </authorList>
    </citation>
    <scope>NUCLEOTIDE SEQUENCE</scope>
</reference>
<evidence type="ECO:0000313" key="1">
    <source>
        <dbReference type="EMBL" id="KKM68716.1"/>
    </source>
</evidence>
<dbReference type="EMBL" id="LAZR01010120">
    <property type="protein sequence ID" value="KKM68716.1"/>
    <property type="molecule type" value="Genomic_DNA"/>
</dbReference>